<dbReference type="InterPro" id="IPR013216">
    <property type="entry name" value="Methyltransf_11"/>
</dbReference>
<evidence type="ECO:0000259" key="3">
    <source>
        <dbReference type="Pfam" id="PF08241"/>
    </source>
</evidence>
<dbReference type="GO" id="GO:0032259">
    <property type="term" value="P:methylation"/>
    <property type="evidence" value="ECO:0007669"/>
    <property type="project" value="UniProtKB-KW"/>
</dbReference>
<dbReference type="PANTHER" id="PTHR13090">
    <property type="entry name" value="ARGININE-HYDROXYLASE NDUFAF5, MITOCHONDRIAL"/>
    <property type="match status" value="1"/>
</dbReference>
<dbReference type="AlphaFoldDB" id="A0A143DB13"/>
<dbReference type="RefSeq" id="WP_066132057.1">
    <property type="nucleotide sequence ID" value="NZ_CP014525.1"/>
</dbReference>
<dbReference type="InterPro" id="IPR029063">
    <property type="entry name" value="SAM-dependent_MTases_sf"/>
</dbReference>
<organism evidence="4 5">
    <name type="scientific">Haematospirillum jordaniae</name>
    <dbReference type="NCBI Taxonomy" id="1549855"/>
    <lineage>
        <taxon>Bacteria</taxon>
        <taxon>Pseudomonadati</taxon>
        <taxon>Pseudomonadota</taxon>
        <taxon>Alphaproteobacteria</taxon>
        <taxon>Rhodospirillales</taxon>
        <taxon>Novispirillaceae</taxon>
        <taxon>Haematospirillum</taxon>
    </lineage>
</organism>
<protein>
    <submittedName>
        <fullName evidence="4">SAM-dependent methyltransferase</fullName>
    </submittedName>
</protein>
<keyword evidence="2 4" id="KW-0808">Transferase</keyword>
<name>A0A143DB13_9PROT</name>
<dbReference type="KEGG" id="hjo:AY555_00625"/>
<dbReference type="SUPFAM" id="SSF53335">
    <property type="entry name" value="S-adenosyl-L-methionine-dependent methyltransferases"/>
    <property type="match status" value="1"/>
</dbReference>
<sequence length="306" mass="33653">MHTSTPVIFDRQALRQHQNRVARSLDDFSFLFEEVGNRLIERLDDVNRAFPTIVDLGSHGGMLSQPLSRRAGTQQVFSTDAAKGMLERGCHQQARILGCDEEALPFAESSLDLVVSSLSLHWVNDLPGTLVQIRRALKPDGLFLAALFGGHTLHELRQCLLEAESEVEGGASPRISPFVDICDMGMLMQRAGFALPVIDCDTIPVTYDSALKLMKDLQGMGESNILIERRQTFSRRETLLRAAERYERMFTNDTGRLTATFQIVWVSGWAPAATQPKALRPGTATHSLAEALGATVCGLDDTTGKG</sequence>
<dbReference type="PANTHER" id="PTHR13090:SF1">
    <property type="entry name" value="ARGININE-HYDROXYLASE NDUFAF5, MITOCHONDRIAL"/>
    <property type="match status" value="1"/>
</dbReference>
<dbReference type="Proteomes" id="UP000076066">
    <property type="component" value="Chromosome"/>
</dbReference>
<feature type="domain" description="Methyltransferase type 11" evidence="3">
    <location>
        <begin position="54"/>
        <end position="144"/>
    </location>
</feature>
<dbReference type="InterPro" id="IPR050602">
    <property type="entry name" value="Malonyl-ACP_OMT"/>
</dbReference>
<dbReference type="OrthoDB" id="9793723at2"/>
<keyword evidence="1 4" id="KW-0489">Methyltransferase</keyword>
<evidence type="ECO:0000256" key="2">
    <source>
        <dbReference type="ARBA" id="ARBA00022679"/>
    </source>
</evidence>
<dbReference type="Gene3D" id="3.40.50.150">
    <property type="entry name" value="Vaccinia Virus protein VP39"/>
    <property type="match status" value="1"/>
</dbReference>
<evidence type="ECO:0000313" key="4">
    <source>
        <dbReference type="EMBL" id="AMW33921.1"/>
    </source>
</evidence>
<dbReference type="EMBL" id="CP014525">
    <property type="protein sequence ID" value="AMW33921.1"/>
    <property type="molecule type" value="Genomic_DNA"/>
</dbReference>
<dbReference type="GeneID" id="53315665"/>
<evidence type="ECO:0000313" key="5">
    <source>
        <dbReference type="Proteomes" id="UP000076066"/>
    </source>
</evidence>
<reference evidence="4 5" key="1">
    <citation type="submission" date="2016-02" db="EMBL/GenBank/DDBJ databases">
        <title>Complete Genome of H5569, the type strain of the newly described species Haematospirillium jordaniae.</title>
        <authorList>
            <person name="Nicholson A.C."/>
            <person name="Humrighouse B.W."/>
            <person name="Loparov V."/>
            <person name="McQuiston J.R."/>
        </authorList>
    </citation>
    <scope>NUCLEOTIDE SEQUENCE [LARGE SCALE GENOMIC DNA]</scope>
    <source>
        <strain evidence="4 5">H5569</strain>
    </source>
</reference>
<gene>
    <name evidence="4" type="ORF">AY555_00625</name>
</gene>
<dbReference type="GO" id="GO:0008757">
    <property type="term" value="F:S-adenosylmethionine-dependent methyltransferase activity"/>
    <property type="evidence" value="ECO:0007669"/>
    <property type="project" value="InterPro"/>
</dbReference>
<dbReference type="STRING" id="1549855.AY555_00625"/>
<accession>A0A143DB13</accession>
<evidence type="ECO:0000256" key="1">
    <source>
        <dbReference type="ARBA" id="ARBA00022603"/>
    </source>
</evidence>
<proteinExistence type="predicted"/>
<dbReference type="Pfam" id="PF08241">
    <property type="entry name" value="Methyltransf_11"/>
    <property type="match status" value="1"/>
</dbReference>
<dbReference type="CDD" id="cd02440">
    <property type="entry name" value="AdoMet_MTases"/>
    <property type="match status" value="1"/>
</dbReference>
<keyword evidence="5" id="KW-1185">Reference proteome</keyword>